<accession>A0A5C3KCP4</accession>
<feature type="transmembrane region" description="Helical" evidence="1">
    <location>
        <begin position="20"/>
        <end position="42"/>
    </location>
</feature>
<keyword evidence="1" id="KW-0812">Transmembrane</keyword>
<evidence type="ECO:0000313" key="3">
    <source>
        <dbReference type="Proteomes" id="UP000307440"/>
    </source>
</evidence>
<evidence type="ECO:0000256" key="1">
    <source>
        <dbReference type="SAM" id="Phobius"/>
    </source>
</evidence>
<keyword evidence="1" id="KW-1133">Transmembrane helix</keyword>
<sequence length="93" mass="10573">MVLAVPDPSYLMLTSTTPLYAFPSISTVGPLLPLVFFVRGSIHSCGSTRMWFWLSPYLPVDVLRMTARTGGVWTQREKGETTLAESWMRRIHR</sequence>
<name>A0A5C3KCP4_COPMA</name>
<protein>
    <submittedName>
        <fullName evidence="2">Uncharacterized protein</fullName>
    </submittedName>
</protein>
<evidence type="ECO:0000313" key="2">
    <source>
        <dbReference type="EMBL" id="TFK17704.1"/>
    </source>
</evidence>
<keyword evidence="1" id="KW-0472">Membrane</keyword>
<dbReference type="Proteomes" id="UP000307440">
    <property type="component" value="Unassembled WGS sequence"/>
</dbReference>
<dbReference type="EMBL" id="ML210473">
    <property type="protein sequence ID" value="TFK17704.1"/>
    <property type="molecule type" value="Genomic_DNA"/>
</dbReference>
<keyword evidence="3" id="KW-1185">Reference proteome</keyword>
<proteinExistence type="predicted"/>
<organism evidence="2 3">
    <name type="scientific">Coprinopsis marcescibilis</name>
    <name type="common">Agaric fungus</name>
    <name type="synonym">Psathyrella marcescibilis</name>
    <dbReference type="NCBI Taxonomy" id="230819"/>
    <lineage>
        <taxon>Eukaryota</taxon>
        <taxon>Fungi</taxon>
        <taxon>Dikarya</taxon>
        <taxon>Basidiomycota</taxon>
        <taxon>Agaricomycotina</taxon>
        <taxon>Agaricomycetes</taxon>
        <taxon>Agaricomycetidae</taxon>
        <taxon>Agaricales</taxon>
        <taxon>Agaricineae</taxon>
        <taxon>Psathyrellaceae</taxon>
        <taxon>Coprinopsis</taxon>
    </lineage>
</organism>
<dbReference type="AlphaFoldDB" id="A0A5C3KCP4"/>
<gene>
    <name evidence="2" type="ORF">FA15DRAFT_309456</name>
</gene>
<reference evidence="2 3" key="1">
    <citation type="journal article" date="2019" name="Nat. Ecol. Evol.">
        <title>Megaphylogeny resolves global patterns of mushroom evolution.</title>
        <authorList>
            <person name="Varga T."/>
            <person name="Krizsan K."/>
            <person name="Foldi C."/>
            <person name="Dima B."/>
            <person name="Sanchez-Garcia M."/>
            <person name="Sanchez-Ramirez S."/>
            <person name="Szollosi G.J."/>
            <person name="Szarkandi J.G."/>
            <person name="Papp V."/>
            <person name="Albert L."/>
            <person name="Andreopoulos W."/>
            <person name="Angelini C."/>
            <person name="Antonin V."/>
            <person name="Barry K.W."/>
            <person name="Bougher N.L."/>
            <person name="Buchanan P."/>
            <person name="Buyck B."/>
            <person name="Bense V."/>
            <person name="Catcheside P."/>
            <person name="Chovatia M."/>
            <person name="Cooper J."/>
            <person name="Damon W."/>
            <person name="Desjardin D."/>
            <person name="Finy P."/>
            <person name="Geml J."/>
            <person name="Haridas S."/>
            <person name="Hughes K."/>
            <person name="Justo A."/>
            <person name="Karasinski D."/>
            <person name="Kautmanova I."/>
            <person name="Kiss B."/>
            <person name="Kocsube S."/>
            <person name="Kotiranta H."/>
            <person name="LaButti K.M."/>
            <person name="Lechner B.E."/>
            <person name="Liimatainen K."/>
            <person name="Lipzen A."/>
            <person name="Lukacs Z."/>
            <person name="Mihaltcheva S."/>
            <person name="Morgado L.N."/>
            <person name="Niskanen T."/>
            <person name="Noordeloos M.E."/>
            <person name="Ohm R.A."/>
            <person name="Ortiz-Santana B."/>
            <person name="Ovrebo C."/>
            <person name="Racz N."/>
            <person name="Riley R."/>
            <person name="Savchenko A."/>
            <person name="Shiryaev A."/>
            <person name="Soop K."/>
            <person name="Spirin V."/>
            <person name="Szebenyi C."/>
            <person name="Tomsovsky M."/>
            <person name="Tulloss R.E."/>
            <person name="Uehling J."/>
            <person name="Grigoriev I.V."/>
            <person name="Vagvolgyi C."/>
            <person name="Papp T."/>
            <person name="Martin F.M."/>
            <person name="Miettinen O."/>
            <person name="Hibbett D.S."/>
            <person name="Nagy L.G."/>
        </authorList>
    </citation>
    <scope>NUCLEOTIDE SEQUENCE [LARGE SCALE GENOMIC DNA]</scope>
    <source>
        <strain evidence="2 3">CBS 121175</strain>
    </source>
</reference>